<dbReference type="EMBL" id="JANIEK010000006">
    <property type="protein sequence ID" value="MCT4794481.1"/>
    <property type="molecule type" value="Genomic_DNA"/>
</dbReference>
<organism evidence="1 2">
    <name type="scientific">Exiguobacterium alkaliphilum</name>
    <dbReference type="NCBI Taxonomy" id="1428684"/>
    <lineage>
        <taxon>Bacteria</taxon>
        <taxon>Bacillati</taxon>
        <taxon>Bacillota</taxon>
        <taxon>Bacilli</taxon>
        <taxon>Bacillales</taxon>
        <taxon>Bacillales Family XII. Incertae Sedis</taxon>
        <taxon>Exiguobacterium</taxon>
    </lineage>
</organism>
<evidence type="ECO:0000313" key="1">
    <source>
        <dbReference type="EMBL" id="MCT4794481.1"/>
    </source>
</evidence>
<sequence>MIFPLDGAVRHALTIDPTVWIFDERKRNVEALDSELESDQDAYYAKMGKAWDEGLTQGARIDHNKPMSRADKDAALRDSFAMPFAPFLQNAEPLTTATHVSFYGETTLTLSLAEARTVYLQFSKDGKVLDDGPVYVLYDNQCVRSVDHIVVRSNG</sequence>
<protein>
    <submittedName>
        <fullName evidence="1">Uncharacterized protein</fullName>
    </submittedName>
</protein>
<name>A0ABT2KVM2_9BACL</name>
<comment type="caution">
    <text evidence="1">The sequence shown here is derived from an EMBL/GenBank/DDBJ whole genome shotgun (WGS) entry which is preliminary data.</text>
</comment>
<accession>A0ABT2KVM2</accession>
<proteinExistence type="predicted"/>
<dbReference type="RefSeq" id="WP_034814994.1">
    <property type="nucleotide sequence ID" value="NZ_JANIEK010000006.1"/>
</dbReference>
<keyword evidence="2" id="KW-1185">Reference proteome</keyword>
<gene>
    <name evidence="1" type="ORF">NQG31_02935</name>
</gene>
<dbReference type="Proteomes" id="UP001206821">
    <property type="component" value="Unassembled WGS sequence"/>
</dbReference>
<evidence type="ECO:0000313" key="2">
    <source>
        <dbReference type="Proteomes" id="UP001206821"/>
    </source>
</evidence>
<reference evidence="1 2" key="1">
    <citation type="submission" date="2022-07" db="EMBL/GenBank/DDBJ databases">
        <title>Genomic and pangenome structural analysis of the polyextremophile Exiguobacterium.</title>
        <authorList>
            <person name="Shen L."/>
        </authorList>
    </citation>
    <scope>NUCLEOTIDE SEQUENCE [LARGE SCALE GENOMIC DNA]</scope>
    <source>
        <strain evidence="1 2">12_1</strain>
    </source>
</reference>